<dbReference type="OrthoDB" id="147752at2759"/>
<name>A0A8J4YF81_CHIOP</name>
<dbReference type="InterPro" id="IPR004123">
    <property type="entry name" value="Dim1"/>
</dbReference>
<dbReference type="EMBL" id="JACEEZ010013198">
    <property type="protein sequence ID" value="KAG0720245.1"/>
    <property type="molecule type" value="Genomic_DNA"/>
</dbReference>
<reference evidence="1" key="1">
    <citation type="submission" date="2020-07" db="EMBL/GenBank/DDBJ databases">
        <title>The High-quality genome of the commercially important snow crab, Chionoecetes opilio.</title>
        <authorList>
            <person name="Jeong J.-H."/>
            <person name="Ryu S."/>
        </authorList>
    </citation>
    <scope>NUCLEOTIDE SEQUENCE</scope>
    <source>
        <strain evidence="1">MADBK_172401_WGS</strain>
        <tissue evidence="1">Digestive gland</tissue>
    </source>
</reference>
<organism evidence="1 2">
    <name type="scientific">Chionoecetes opilio</name>
    <name type="common">Atlantic snow crab</name>
    <name type="synonym">Cancer opilio</name>
    <dbReference type="NCBI Taxonomy" id="41210"/>
    <lineage>
        <taxon>Eukaryota</taxon>
        <taxon>Metazoa</taxon>
        <taxon>Ecdysozoa</taxon>
        <taxon>Arthropoda</taxon>
        <taxon>Crustacea</taxon>
        <taxon>Multicrustacea</taxon>
        <taxon>Malacostraca</taxon>
        <taxon>Eumalacostraca</taxon>
        <taxon>Eucarida</taxon>
        <taxon>Decapoda</taxon>
        <taxon>Pleocyemata</taxon>
        <taxon>Brachyura</taxon>
        <taxon>Eubrachyura</taxon>
        <taxon>Majoidea</taxon>
        <taxon>Majidae</taxon>
        <taxon>Chionoecetes</taxon>
    </lineage>
</organism>
<gene>
    <name evidence="1" type="primary">Txnl4a_1</name>
    <name evidence="1" type="ORF">GWK47_048926</name>
</gene>
<dbReference type="Pfam" id="PF02966">
    <property type="entry name" value="DIM1"/>
    <property type="match status" value="1"/>
</dbReference>
<dbReference type="AlphaFoldDB" id="A0A8J4YF81"/>
<sequence length="80" mass="9218">MSYMLQHLHNGWQVDQAILSEEDRVVCQRFHSPCMSATLSTPHPERRRRLAPPSRQHAVIPLTCAFLRKTGQLQRLLIAS</sequence>
<keyword evidence="2" id="KW-1185">Reference proteome</keyword>
<protein>
    <submittedName>
        <fullName evidence="1">Thioredoxin-like protein 4A</fullName>
    </submittedName>
</protein>
<dbReference type="Gene3D" id="3.40.30.10">
    <property type="entry name" value="Glutaredoxin"/>
    <property type="match status" value="1"/>
</dbReference>
<evidence type="ECO:0000313" key="2">
    <source>
        <dbReference type="Proteomes" id="UP000770661"/>
    </source>
</evidence>
<dbReference type="GO" id="GO:0000398">
    <property type="term" value="P:mRNA splicing, via spliceosome"/>
    <property type="evidence" value="ECO:0007669"/>
    <property type="project" value="InterPro"/>
</dbReference>
<accession>A0A8J4YF81</accession>
<dbReference type="Proteomes" id="UP000770661">
    <property type="component" value="Unassembled WGS sequence"/>
</dbReference>
<proteinExistence type="predicted"/>
<dbReference type="GO" id="GO:0046540">
    <property type="term" value="C:U4/U6 x U5 tri-snRNP complex"/>
    <property type="evidence" value="ECO:0007669"/>
    <property type="project" value="InterPro"/>
</dbReference>
<comment type="caution">
    <text evidence="1">The sequence shown here is derived from an EMBL/GenBank/DDBJ whole genome shotgun (WGS) entry which is preliminary data.</text>
</comment>
<evidence type="ECO:0000313" key="1">
    <source>
        <dbReference type="EMBL" id="KAG0720245.1"/>
    </source>
</evidence>